<dbReference type="InterPro" id="IPR001544">
    <property type="entry name" value="Aminotrans_IV"/>
</dbReference>
<dbReference type="GO" id="GO:0003824">
    <property type="term" value="F:catalytic activity"/>
    <property type="evidence" value="ECO:0007669"/>
    <property type="project" value="InterPro"/>
</dbReference>
<evidence type="ECO:0000256" key="1">
    <source>
        <dbReference type="ARBA" id="ARBA00009320"/>
    </source>
</evidence>
<dbReference type="GO" id="GO:0046394">
    <property type="term" value="P:carboxylic acid biosynthetic process"/>
    <property type="evidence" value="ECO:0007669"/>
    <property type="project" value="UniProtKB-ARBA"/>
</dbReference>
<dbReference type="CDD" id="cd00449">
    <property type="entry name" value="PLPDE_IV"/>
    <property type="match status" value="1"/>
</dbReference>
<name>A0A1L4CY82_9BACT</name>
<reference evidence="2 3" key="1">
    <citation type="submission" date="2016-10" db="EMBL/GenBank/DDBJ databases">
        <title>Silvanigrella aquatica sp. nov., isolated from a freshwater lake located in the Black Forest, Germany, description of Silvanigrellaceae fam. nov., Silvanigrellales ord. nov., reclassification of the order Bdellovibrionales in the class Oligoflexia, reclassification of the families Bacteriovoracaceae and Halobacteriovoraceae in the new order Bacteriovoracales ord. nov., and reclassification of the family Pseudobacteriovoracaceae in the order Oligoflexiales.</title>
        <authorList>
            <person name="Hahn M.W."/>
            <person name="Schmidt J."/>
            <person name="Koll U."/>
            <person name="Rohde M."/>
            <person name="Verbag S."/>
            <person name="Pitt A."/>
            <person name="Nakai R."/>
            <person name="Naganuma T."/>
            <person name="Lang E."/>
        </authorList>
    </citation>
    <scope>NUCLEOTIDE SEQUENCE [LARGE SCALE GENOMIC DNA]</scope>
    <source>
        <strain evidence="2 3">MWH-Nonnen-W8red</strain>
    </source>
</reference>
<dbReference type="PANTHER" id="PTHR42743">
    <property type="entry name" value="AMINO-ACID AMINOTRANSFERASE"/>
    <property type="match status" value="1"/>
</dbReference>
<dbReference type="RefSeq" id="WP_148696614.1">
    <property type="nucleotide sequence ID" value="NZ_CP017834.1"/>
</dbReference>
<dbReference type="InterPro" id="IPR050571">
    <property type="entry name" value="Class-IV_PLP-Dep_Aminotrnsfr"/>
</dbReference>
<dbReference type="SUPFAM" id="SSF56752">
    <property type="entry name" value="D-aminoacid aminotransferase-like PLP-dependent enzymes"/>
    <property type="match status" value="1"/>
</dbReference>
<comment type="similarity">
    <text evidence="1">Belongs to the class-IV pyridoxal-phosphate-dependent aminotransferase family.</text>
</comment>
<sequence>MDSQYSGIANINGEMCSLLEAKIPLSDRGFLFGHSIFETLLVKNGKIVSWDYHFERMLFSCQEAFIKSPNKELLLEWAQNTVNENIKKSGFINKKTQLRIIISGGNSFDLSIKKDQQILPKSNVIIICRNVAGPSQENYLIGIKLKCMPDLRAPALVNIKSCSYLYNLISLENAKKNSFDDALFYNSKNVITESTTANFIWFDENFKVMSHAFQGNCLAGITLTRLITGLEKAKIVFDWNELNRTNIASVMGCAIISSIRGIVPVRQIDEYKFDTHTHNKFFEKLSQALQSEES</sequence>
<dbReference type="AlphaFoldDB" id="A0A1L4CY82"/>
<proteinExistence type="inferred from homology"/>
<organism evidence="2 3">
    <name type="scientific">Silvanigrella aquatica</name>
    <dbReference type="NCBI Taxonomy" id="1915309"/>
    <lineage>
        <taxon>Bacteria</taxon>
        <taxon>Pseudomonadati</taxon>
        <taxon>Bdellovibrionota</taxon>
        <taxon>Oligoflexia</taxon>
        <taxon>Silvanigrellales</taxon>
        <taxon>Silvanigrellaceae</taxon>
        <taxon>Silvanigrella</taxon>
    </lineage>
</organism>
<dbReference type="Gene3D" id="3.20.10.10">
    <property type="entry name" value="D-amino Acid Aminotransferase, subunit A, domain 2"/>
    <property type="match status" value="1"/>
</dbReference>
<dbReference type="STRING" id="1915309.AXG55_02795"/>
<evidence type="ECO:0000313" key="3">
    <source>
        <dbReference type="Proteomes" id="UP000184731"/>
    </source>
</evidence>
<dbReference type="EMBL" id="CP017834">
    <property type="protein sequence ID" value="APJ02906.1"/>
    <property type="molecule type" value="Genomic_DNA"/>
</dbReference>
<dbReference type="Pfam" id="PF01063">
    <property type="entry name" value="Aminotran_4"/>
    <property type="match status" value="1"/>
</dbReference>
<evidence type="ECO:0000313" key="2">
    <source>
        <dbReference type="EMBL" id="APJ02906.1"/>
    </source>
</evidence>
<dbReference type="InterPro" id="IPR043131">
    <property type="entry name" value="BCAT-like_N"/>
</dbReference>
<dbReference type="Proteomes" id="UP000184731">
    <property type="component" value="Chromosome"/>
</dbReference>
<dbReference type="InterPro" id="IPR043132">
    <property type="entry name" value="BCAT-like_C"/>
</dbReference>
<dbReference type="OrthoDB" id="9805628at2"/>
<dbReference type="Gene3D" id="3.30.470.10">
    <property type="match status" value="1"/>
</dbReference>
<keyword evidence="3" id="KW-1185">Reference proteome</keyword>
<dbReference type="KEGG" id="saqi:AXG55_02795"/>
<evidence type="ECO:0008006" key="4">
    <source>
        <dbReference type="Google" id="ProtNLM"/>
    </source>
</evidence>
<protein>
    <recommendedName>
        <fullName evidence="4">Aminodeoxychorismate lyase</fullName>
    </recommendedName>
</protein>
<accession>A0A1L4CY82</accession>
<dbReference type="PANTHER" id="PTHR42743:SF13">
    <property type="entry name" value="P-LOOP CONTAINING NUCLEOSIDE TRIPHOSPHATE HYDROLASE PROTEIN"/>
    <property type="match status" value="1"/>
</dbReference>
<dbReference type="InterPro" id="IPR036038">
    <property type="entry name" value="Aminotransferase-like"/>
</dbReference>
<gene>
    <name evidence="2" type="ORF">AXG55_02795</name>
</gene>